<dbReference type="Gene3D" id="3.40.50.1360">
    <property type="match status" value="1"/>
</dbReference>
<feature type="region of interest" description="Disordered" evidence="5">
    <location>
        <begin position="1"/>
        <end position="21"/>
    </location>
</feature>
<evidence type="ECO:0000259" key="7">
    <source>
        <dbReference type="Pfam" id="PF12802"/>
    </source>
</evidence>
<dbReference type="Pfam" id="PF04198">
    <property type="entry name" value="Sugar-bind"/>
    <property type="match status" value="1"/>
</dbReference>
<protein>
    <submittedName>
        <fullName evidence="8">Transcriptional regulator</fullName>
    </submittedName>
</protein>
<feature type="compositionally biased region" description="Basic and acidic residues" evidence="5">
    <location>
        <begin position="11"/>
        <end position="21"/>
    </location>
</feature>
<keyword evidence="9" id="KW-1185">Reference proteome</keyword>
<dbReference type="InterPro" id="IPR000835">
    <property type="entry name" value="HTH_MarR-typ"/>
</dbReference>
<evidence type="ECO:0000256" key="3">
    <source>
        <dbReference type="ARBA" id="ARBA00023125"/>
    </source>
</evidence>
<dbReference type="SUPFAM" id="SSF100950">
    <property type="entry name" value="NagB/RpiA/CoA transferase-like"/>
    <property type="match status" value="1"/>
</dbReference>
<evidence type="ECO:0000313" key="9">
    <source>
        <dbReference type="Proteomes" id="UP000295701"/>
    </source>
</evidence>
<dbReference type="PANTHER" id="PTHR34294:SF1">
    <property type="entry name" value="TRANSCRIPTIONAL REGULATOR LSRR"/>
    <property type="match status" value="1"/>
</dbReference>
<dbReference type="GO" id="GO:0003700">
    <property type="term" value="F:DNA-binding transcription factor activity"/>
    <property type="evidence" value="ECO:0007669"/>
    <property type="project" value="InterPro"/>
</dbReference>
<dbReference type="InterPro" id="IPR037171">
    <property type="entry name" value="NagB/RpiA_transferase-like"/>
</dbReference>
<gene>
    <name evidence="8" type="ORF">E2L08_08255</name>
</gene>
<dbReference type="AlphaFoldDB" id="A0A4V3B9M6"/>
<dbReference type="GO" id="GO:0030246">
    <property type="term" value="F:carbohydrate binding"/>
    <property type="evidence" value="ECO:0007669"/>
    <property type="project" value="InterPro"/>
</dbReference>
<dbReference type="InterPro" id="IPR007324">
    <property type="entry name" value="Sugar-bd_dom_put"/>
</dbReference>
<keyword evidence="4" id="KW-0804">Transcription</keyword>
<dbReference type="InterPro" id="IPR051054">
    <property type="entry name" value="SorC_transcr_regulators"/>
</dbReference>
<comment type="similarity">
    <text evidence="1">Belongs to the SorC transcriptional regulatory family.</text>
</comment>
<keyword evidence="2" id="KW-0805">Transcription regulation</keyword>
<dbReference type="Proteomes" id="UP000295701">
    <property type="component" value="Unassembled WGS sequence"/>
</dbReference>
<dbReference type="PANTHER" id="PTHR34294">
    <property type="entry name" value="TRANSCRIPTIONAL REGULATOR-RELATED"/>
    <property type="match status" value="1"/>
</dbReference>
<feature type="domain" description="HTH marR-type" evidence="7">
    <location>
        <begin position="31"/>
        <end position="69"/>
    </location>
</feature>
<organism evidence="8 9">
    <name type="scientific">Palleronia sediminis</name>
    <dbReference type="NCBI Taxonomy" id="2547833"/>
    <lineage>
        <taxon>Bacteria</taxon>
        <taxon>Pseudomonadati</taxon>
        <taxon>Pseudomonadota</taxon>
        <taxon>Alphaproteobacteria</taxon>
        <taxon>Rhodobacterales</taxon>
        <taxon>Roseobacteraceae</taxon>
        <taxon>Palleronia</taxon>
    </lineage>
</organism>
<name>A0A4V3B9M6_9RHOB</name>
<feature type="domain" description="Sugar-binding" evidence="6">
    <location>
        <begin position="76"/>
        <end position="325"/>
    </location>
</feature>
<dbReference type="GO" id="GO:0003677">
    <property type="term" value="F:DNA binding"/>
    <property type="evidence" value="ECO:0007669"/>
    <property type="project" value="UniProtKB-KW"/>
</dbReference>
<dbReference type="OrthoDB" id="9806345at2"/>
<evidence type="ECO:0000256" key="2">
    <source>
        <dbReference type="ARBA" id="ARBA00023015"/>
    </source>
</evidence>
<dbReference type="InterPro" id="IPR036388">
    <property type="entry name" value="WH-like_DNA-bd_sf"/>
</dbReference>
<proteinExistence type="inferred from homology"/>
<comment type="caution">
    <text evidence="8">The sequence shown here is derived from an EMBL/GenBank/DDBJ whole genome shotgun (WGS) entry which is preliminary data.</text>
</comment>
<dbReference type="Pfam" id="PF12802">
    <property type="entry name" value="MarR_2"/>
    <property type="match status" value="1"/>
</dbReference>
<evidence type="ECO:0000259" key="6">
    <source>
        <dbReference type="Pfam" id="PF04198"/>
    </source>
</evidence>
<accession>A0A4V3B9M6</accession>
<evidence type="ECO:0000256" key="1">
    <source>
        <dbReference type="ARBA" id="ARBA00010466"/>
    </source>
</evidence>
<evidence type="ECO:0000256" key="5">
    <source>
        <dbReference type="SAM" id="MobiDB-lite"/>
    </source>
</evidence>
<sequence length="329" mass="34946">MSPAGGVRGGRPTDAEGRGPRQDEAIVEAAWCYYHEGLTQNEIAQRLGVSRASVVNYLAEARRRDYVRVSLDTEVFRGSSLARRLCAAYDLREALVVPQGDPERAAARVIRAAADWLPELLEPGDRLGVAWGETIYRLADAAPPVPIRDLTVVQLLGSRPAAPGFAAEACSANLARRFDALCVNLHVPLLLSDRELCARLKAEPVVAEQLRAVESCNKVVFAAGTCSDDSHIAHTGLMDADTLAGMRDAGAVGVICGRLIDAQGRPMPLENEDRIIGVTLAQMAAKPVGILVAAGAARTEATRAALIGGFATHVVTSSDIAERLLDDPA</sequence>
<dbReference type="EMBL" id="SNAA01000007">
    <property type="protein sequence ID" value="TDL79869.1"/>
    <property type="molecule type" value="Genomic_DNA"/>
</dbReference>
<dbReference type="Gene3D" id="1.10.10.10">
    <property type="entry name" value="Winged helix-like DNA-binding domain superfamily/Winged helix DNA-binding domain"/>
    <property type="match status" value="1"/>
</dbReference>
<dbReference type="RefSeq" id="WP_133396594.1">
    <property type="nucleotide sequence ID" value="NZ_SNAA01000007.1"/>
</dbReference>
<evidence type="ECO:0000313" key="8">
    <source>
        <dbReference type="EMBL" id="TDL79869.1"/>
    </source>
</evidence>
<evidence type="ECO:0000256" key="4">
    <source>
        <dbReference type="ARBA" id="ARBA00023163"/>
    </source>
</evidence>
<reference evidence="8 9" key="1">
    <citation type="submission" date="2019-03" db="EMBL/GenBank/DDBJ databases">
        <title>Primorskyibacter sp. SS33 isolated from sediments.</title>
        <authorList>
            <person name="Xunke S."/>
        </authorList>
    </citation>
    <scope>NUCLEOTIDE SEQUENCE [LARGE SCALE GENOMIC DNA]</scope>
    <source>
        <strain evidence="8 9">SS33</strain>
    </source>
</reference>
<keyword evidence="3" id="KW-0238">DNA-binding</keyword>